<protein>
    <submittedName>
        <fullName evidence="1">Uncharacterized protein</fullName>
    </submittedName>
</protein>
<sequence length="146" mass="15974">MLLLPLHHDTLHPAVVQQAGFSVVGIIDWIIAHINIYGRALAVDEAFRHLDEAHQYLLDGEKMQGSAPHTDVLKAAIHSTKLAKAWLKPYAVSSELAHCRRIPVCTHEYPSRAAALPLALLQGGTALTLLPNTSGRRTAAYHTMFA</sequence>
<accession>A0A7J6P6D8</accession>
<organism evidence="1 2">
    <name type="scientific">Perkinsus olseni</name>
    <name type="common">Perkinsus atlanticus</name>
    <dbReference type="NCBI Taxonomy" id="32597"/>
    <lineage>
        <taxon>Eukaryota</taxon>
        <taxon>Sar</taxon>
        <taxon>Alveolata</taxon>
        <taxon>Perkinsozoa</taxon>
        <taxon>Perkinsea</taxon>
        <taxon>Perkinsida</taxon>
        <taxon>Perkinsidae</taxon>
        <taxon>Perkinsus</taxon>
    </lineage>
</organism>
<dbReference type="AlphaFoldDB" id="A0A7J6P6D8"/>
<name>A0A7J6P6D8_PEROL</name>
<dbReference type="EMBL" id="JABANP010000081">
    <property type="protein sequence ID" value="KAF4691306.1"/>
    <property type="molecule type" value="Genomic_DNA"/>
</dbReference>
<evidence type="ECO:0000313" key="2">
    <source>
        <dbReference type="Proteomes" id="UP000541610"/>
    </source>
</evidence>
<gene>
    <name evidence="1" type="ORF">FOZ60_015844</name>
</gene>
<evidence type="ECO:0000313" key="1">
    <source>
        <dbReference type="EMBL" id="KAF4691306.1"/>
    </source>
</evidence>
<comment type="caution">
    <text evidence="1">The sequence shown here is derived from an EMBL/GenBank/DDBJ whole genome shotgun (WGS) entry which is preliminary data.</text>
</comment>
<reference evidence="1 2" key="1">
    <citation type="submission" date="2020-04" db="EMBL/GenBank/DDBJ databases">
        <title>Perkinsus olseni comparative genomics.</title>
        <authorList>
            <person name="Bogema D.R."/>
        </authorList>
    </citation>
    <scope>NUCLEOTIDE SEQUENCE [LARGE SCALE GENOMIC DNA]</scope>
    <source>
        <strain evidence="1">00978-12</strain>
    </source>
</reference>
<proteinExistence type="predicted"/>
<dbReference type="Proteomes" id="UP000541610">
    <property type="component" value="Unassembled WGS sequence"/>
</dbReference>